<dbReference type="RefSeq" id="WP_187723606.1">
    <property type="nucleotide sequence ID" value="NZ_CP060783.1"/>
</dbReference>
<reference evidence="9 10" key="1">
    <citation type="submission" date="2020-08" db="EMBL/GenBank/DDBJ databases">
        <title>Genome sequence of Diaphorobacter aerolatus KACC 16536T.</title>
        <authorList>
            <person name="Hyun D.-W."/>
            <person name="Bae J.-W."/>
        </authorList>
    </citation>
    <scope>NUCLEOTIDE SEQUENCE [LARGE SCALE GENOMIC DNA]</scope>
    <source>
        <strain evidence="9 10">KACC 16536</strain>
    </source>
</reference>
<keyword evidence="4 7" id="KW-1133">Transmembrane helix</keyword>
<keyword evidence="2" id="KW-1003">Cell membrane</keyword>
<evidence type="ECO:0000256" key="3">
    <source>
        <dbReference type="ARBA" id="ARBA00022692"/>
    </source>
</evidence>
<feature type="transmembrane region" description="Helical" evidence="7">
    <location>
        <begin position="230"/>
        <end position="257"/>
    </location>
</feature>
<evidence type="ECO:0000256" key="7">
    <source>
        <dbReference type="SAM" id="Phobius"/>
    </source>
</evidence>
<organism evidence="9 10">
    <name type="scientific">Diaphorobacter aerolatus</name>
    <dbReference type="NCBI Taxonomy" id="1288495"/>
    <lineage>
        <taxon>Bacteria</taxon>
        <taxon>Pseudomonadati</taxon>
        <taxon>Pseudomonadota</taxon>
        <taxon>Betaproteobacteria</taxon>
        <taxon>Burkholderiales</taxon>
        <taxon>Comamonadaceae</taxon>
        <taxon>Diaphorobacter</taxon>
    </lineage>
</organism>
<keyword evidence="10" id="KW-1185">Reference proteome</keyword>
<protein>
    <submittedName>
        <fullName evidence="9">Threonine/serine exporter family protein</fullName>
    </submittedName>
</protein>
<dbReference type="PANTHER" id="PTHR34390">
    <property type="entry name" value="UPF0442 PROTEIN YJJB-RELATED"/>
    <property type="match status" value="1"/>
</dbReference>
<feature type="transmembrane region" description="Helical" evidence="7">
    <location>
        <begin position="296"/>
        <end position="314"/>
    </location>
</feature>
<dbReference type="KEGG" id="daer:H9K75_17650"/>
<dbReference type="InterPro" id="IPR010619">
    <property type="entry name" value="ThrE-like_N"/>
</dbReference>
<accession>A0A7H0GI10</accession>
<evidence type="ECO:0000259" key="8">
    <source>
        <dbReference type="Pfam" id="PF06738"/>
    </source>
</evidence>
<dbReference type="EMBL" id="CP060783">
    <property type="protein sequence ID" value="QNP47926.1"/>
    <property type="molecule type" value="Genomic_DNA"/>
</dbReference>
<keyword evidence="5 7" id="KW-0472">Membrane</keyword>
<feature type="transmembrane region" description="Helical" evidence="7">
    <location>
        <begin position="269"/>
        <end position="289"/>
    </location>
</feature>
<evidence type="ECO:0000256" key="5">
    <source>
        <dbReference type="ARBA" id="ARBA00023136"/>
    </source>
</evidence>
<feature type="transmembrane region" description="Helical" evidence="7">
    <location>
        <begin position="348"/>
        <end position="367"/>
    </location>
</feature>
<dbReference type="GO" id="GO:0022857">
    <property type="term" value="F:transmembrane transporter activity"/>
    <property type="evidence" value="ECO:0007669"/>
    <property type="project" value="InterPro"/>
</dbReference>
<sequence>MNDLKQRQEQLSMLLKLGVAQLGAGHLTSATVADVERAATACGLGQLTVLSTASTLAIEHAPPTQPVLGRVARVTQIDVINCEQLRKLAQVSRSIRSGRVDVGEADRQIDAATALSTPWWWSTIGATAVAFFVTLQVGVSPFVAMLAAILHALVTVLGAGVARLDFPRLFKFAVQAFFGGAIALVFVSAGVLTGNAAAACVAVSWAMLVPLPLVLGIAVDATSGEYQSALVRAVGIVVAVGGIAIGAMVATVLARSLPDIATTSVDLPIVPPLLAVLFCTLGAMANAFANSGGARLLVPAAIAGAVTGLCNQTLQHVVGVPSLWAGALSAALLGFLAVPCAKRAGYPAAVLALMGITGALLPGLTVYQGIVNAMDGNASRGYFEHTALVVTGLGIGSALGFLLASYTGRHGRWARQPGD</sequence>
<feature type="transmembrane region" description="Helical" evidence="7">
    <location>
        <begin position="169"/>
        <end position="190"/>
    </location>
</feature>
<name>A0A7H0GI10_9BURK</name>
<dbReference type="AlphaFoldDB" id="A0A7H0GI10"/>
<comment type="subcellular location">
    <subcellularLocation>
        <location evidence="1">Cell membrane</location>
        <topology evidence="1">Multi-pass membrane protein</topology>
    </subcellularLocation>
</comment>
<evidence type="ECO:0000256" key="4">
    <source>
        <dbReference type="ARBA" id="ARBA00022989"/>
    </source>
</evidence>
<evidence type="ECO:0000256" key="6">
    <source>
        <dbReference type="ARBA" id="ARBA00034125"/>
    </source>
</evidence>
<dbReference type="GO" id="GO:0005886">
    <property type="term" value="C:plasma membrane"/>
    <property type="evidence" value="ECO:0007669"/>
    <property type="project" value="UniProtKB-SubCell"/>
</dbReference>
<dbReference type="Proteomes" id="UP000516028">
    <property type="component" value="Chromosome"/>
</dbReference>
<feature type="transmembrane region" description="Helical" evidence="7">
    <location>
        <begin position="387"/>
        <end position="406"/>
    </location>
</feature>
<gene>
    <name evidence="9" type="ORF">H9K75_17650</name>
</gene>
<evidence type="ECO:0000256" key="2">
    <source>
        <dbReference type="ARBA" id="ARBA00022475"/>
    </source>
</evidence>
<evidence type="ECO:0000256" key="1">
    <source>
        <dbReference type="ARBA" id="ARBA00004651"/>
    </source>
</evidence>
<feature type="transmembrane region" description="Helical" evidence="7">
    <location>
        <begin position="320"/>
        <end position="341"/>
    </location>
</feature>
<dbReference type="Pfam" id="PF06738">
    <property type="entry name" value="ThrE"/>
    <property type="match status" value="1"/>
</dbReference>
<dbReference type="InterPro" id="IPR050539">
    <property type="entry name" value="ThrE_Dicarb/AminoAcid_Exp"/>
</dbReference>
<comment type="similarity">
    <text evidence="6">Belongs to the ThrE exporter (TC 2.A.79) family.</text>
</comment>
<feature type="transmembrane region" description="Helical" evidence="7">
    <location>
        <begin position="143"/>
        <end position="162"/>
    </location>
</feature>
<feature type="transmembrane region" description="Helical" evidence="7">
    <location>
        <begin position="196"/>
        <end position="218"/>
    </location>
</feature>
<evidence type="ECO:0000313" key="9">
    <source>
        <dbReference type="EMBL" id="QNP47926.1"/>
    </source>
</evidence>
<dbReference type="GO" id="GO:0015744">
    <property type="term" value="P:succinate transport"/>
    <property type="evidence" value="ECO:0007669"/>
    <property type="project" value="TreeGrafter"/>
</dbReference>
<feature type="transmembrane region" description="Helical" evidence="7">
    <location>
        <begin position="119"/>
        <end position="137"/>
    </location>
</feature>
<evidence type="ECO:0000313" key="10">
    <source>
        <dbReference type="Proteomes" id="UP000516028"/>
    </source>
</evidence>
<proteinExistence type="inferred from homology"/>
<feature type="domain" description="Threonine/serine exporter-like N-terminal" evidence="8">
    <location>
        <begin position="13"/>
        <end position="253"/>
    </location>
</feature>
<keyword evidence="3 7" id="KW-0812">Transmembrane</keyword>